<organism evidence="1 2">
    <name type="scientific">Sulfoacidibacillus thermotolerans</name>
    <name type="common">Acidibacillus sulfuroxidans</name>
    <dbReference type="NCBI Taxonomy" id="1765684"/>
    <lineage>
        <taxon>Bacteria</taxon>
        <taxon>Bacillati</taxon>
        <taxon>Bacillota</taxon>
        <taxon>Bacilli</taxon>
        <taxon>Bacillales</taxon>
        <taxon>Alicyclobacillaceae</taxon>
        <taxon>Sulfoacidibacillus</taxon>
    </lineage>
</organism>
<accession>A0A2U3D1M6</accession>
<gene>
    <name evidence="1" type="ORF">BM613_13405</name>
</gene>
<protein>
    <submittedName>
        <fullName evidence="1">Uncharacterized protein</fullName>
    </submittedName>
</protein>
<dbReference type="Proteomes" id="UP000245380">
    <property type="component" value="Unassembled WGS sequence"/>
</dbReference>
<proteinExistence type="predicted"/>
<dbReference type="EMBL" id="MPDK01000041">
    <property type="protein sequence ID" value="PWI55183.1"/>
    <property type="molecule type" value="Genomic_DNA"/>
</dbReference>
<reference evidence="1 2" key="1">
    <citation type="submission" date="2016-11" db="EMBL/GenBank/DDBJ databases">
        <title>Comparative genomics of Acidibacillus ferroxidans species.</title>
        <authorList>
            <person name="Oliveira G."/>
            <person name="Nunes G."/>
            <person name="Oliveira R."/>
            <person name="Araujo F."/>
            <person name="Salim A."/>
            <person name="Scholte L."/>
            <person name="Morais D."/>
            <person name="Nancucheo I."/>
            <person name="Johnson D.B."/>
            <person name="Grail B."/>
            <person name="Bittencourt J."/>
            <person name="Valadares R."/>
        </authorList>
    </citation>
    <scope>NUCLEOTIDE SEQUENCE [LARGE SCALE GENOMIC DNA]</scope>
    <source>
        <strain evidence="1 2">Y002</strain>
    </source>
</reference>
<name>A0A2U3D1M6_SULT2</name>
<keyword evidence="2" id="KW-1185">Reference proteome</keyword>
<comment type="caution">
    <text evidence="1">The sequence shown here is derived from an EMBL/GenBank/DDBJ whole genome shotgun (WGS) entry which is preliminary data.</text>
</comment>
<dbReference type="RefSeq" id="WP_109431706.1">
    <property type="nucleotide sequence ID" value="NZ_MPDK01000041.1"/>
</dbReference>
<evidence type="ECO:0000313" key="2">
    <source>
        <dbReference type="Proteomes" id="UP000245380"/>
    </source>
</evidence>
<evidence type="ECO:0000313" key="1">
    <source>
        <dbReference type="EMBL" id="PWI55183.1"/>
    </source>
</evidence>
<sequence length="68" mass="8131">MVMAELVWDYIDGPFWVQVIYDPDDGYYRVYKRQGIDIGEPIFEKDEQKAVTIARKIVGKHIKQRDKR</sequence>
<dbReference type="AlphaFoldDB" id="A0A2U3D1M6"/>